<dbReference type="GeneID" id="116559268"/>
<proteinExistence type="predicted"/>
<evidence type="ECO:0000256" key="1">
    <source>
        <dbReference type="SAM" id="MobiDB-lite"/>
    </source>
</evidence>
<organism evidence="2 3">
    <name type="scientific">Sapajus apella</name>
    <name type="common">Brown-capped capuchin</name>
    <name type="synonym">Cebus apella</name>
    <dbReference type="NCBI Taxonomy" id="9515"/>
    <lineage>
        <taxon>Eukaryota</taxon>
        <taxon>Metazoa</taxon>
        <taxon>Chordata</taxon>
        <taxon>Craniata</taxon>
        <taxon>Vertebrata</taxon>
        <taxon>Euteleostomi</taxon>
        <taxon>Mammalia</taxon>
        <taxon>Eutheria</taxon>
        <taxon>Euarchontoglires</taxon>
        <taxon>Primates</taxon>
        <taxon>Haplorrhini</taxon>
        <taxon>Platyrrhini</taxon>
        <taxon>Cebidae</taxon>
        <taxon>Cebinae</taxon>
        <taxon>Sapajus</taxon>
    </lineage>
</organism>
<accession>A0A6J3IUA1</accession>
<sequence>MAPSLRAARASGRASRGSVWVAVQLGQTGQNWTRLEVEARGASPCPRSLCSRPGSPQSPVLNQVKGLLARESLAPARGLAPRARFPPGGFRSPPRHRHRTSGPGFVGPTGLTLLCGSNLDRDPVPGEAPTSPSVVLGPRYEEKKTGNYIRVRTSWE</sequence>
<feature type="region of interest" description="Disordered" evidence="1">
    <location>
        <begin position="78"/>
        <end position="139"/>
    </location>
</feature>
<reference evidence="3" key="1">
    <citation type="submission" date="2025-08" db="UniProtKB">
        <authorList>
            <consortium name="RefSeq"/>
        </authorList>
    </citation>
    <scope>IDENTIFICATION</scope>
    <source>
        <tissue evidence="3">Blood</tissue>
    </source>
</reference>
<protein>
    <submittedName>
        <fullName evidence="3">Uncharacterized protein LOC116559268 isoform X2</fullName>
    </submittedName>
</protein>
<evidence type="ECO:0000313" key="3">
    <source>
        <dbReference type="RefSeq" id="XP_032145700.1"/>
    </source>
</evidence>
<feature type="compositionally biased region" description="Low complexity" evidence="1">
    <location>
        <begin position="78"/>
        <end position="92"/>
    </location>
</feature>
<dbReference type="RefSeq" id="XP_032145700.1">
    <property type="nucleotide sequence ID" value="XM_032289809.1"/>
</dbReference>
<keyword evidence="2" id="KW-1185">Reference proteome</keyword>
<gene>
    <name evidence="3" type="primary">LOC116559268</name>
</gene>
<name>A0A6J3IUA1_SAPAP</name>
<dbReference type="AlphaFoldDB" id="A0A6J3IUA1"/>
<dbReference type="Proteomes" id="UP000504640">
    <property type="component" value="Unplaced"/>
</dbReference>
<evidence type="ECO:0000313" key="2">
    <source>
        <dbReference type="Proteomes" id="UP000504640"/>
    </source>
</evidence>